<evidence type="ECO:0000256" key="4">
    <source>
        <dbReference type="ARBA" id="ARBA00023163"/>
    </source>
</evidence>
<dbReference type="InterPro" id="IPR001647">
    <property type="entry name" value="HTH_TetR"/>
</dbReference>
<dbReference type="InterPro" id="IPR009057">
    <property type="entry name" value="Homeodomain-like_sf"/>
</dbReference>
<feature type="domain" description="HTH tetR-type" evidence="7">
    <location>
        <begin position="15"/>
        <end position="75"/>
    </location>
</feature>
<dbReference type="InterPro" id="IPR036271">
    <property type="entry name" value="Tet_transcr_reg_TetR-rel_C_sf"/>
</dbReference>
<evidence type="ECO:0000313" key="8">
    <source>
        <dbReference type="EMBL" id="CQD23967.1"/>
    </source>
</evidence>
<keyword evidence="4" id="KW-0804">Transcription</keyword>
<evidence type="ECO:0000256" key="5">
    <source>
        <dbReference type="PROSITE-ProRule" id="PRU00335"/>
    </source>
</evidence>
<dbReference type="PROSITE" id="PS50977">
    <property type="entry name" value="HTH_TETR_2"/>
    <property type="match status" value="1"/>
</dbReference>
<reference evidence="8 9" key="1">
    <citation type="submission" date="2015-03" db="EMBL/GenBank/DDBJ databases">
        <authorList>
            <person name="Urmite Genomes"/>
        </authorList>
    </citation>
    <scope>NUCLEOTIDE SEQUENCE [LARGE SCALE GENOMIC DNA]</scope>
    <source>
        <strain evidence="8 9">CSUR P1491</strain>
    </source>
</reference>
<dbReference type="Gene3D" id="1.10.357.10">
    <property type="entry name" value="Tetracycline Repressor, domain 2"/>
    <property type="match status" value="1"/>
</dbReference>
<dbReference type="SUPFAM" id="SSF46689">
    <property type="entry name" value="Homeodomain-like"/>
    <property type="match status" value="1"/>
</dbReference>
<accession>A0A0E4H5H4</accession>
<protein>
    <submittedName>
        <fullName evidence="8">TetR family transcriptional regulator</fullName>
    </submittedName>
</protein>
<evidence type="ECO:0000313" key="9">
    <source>
        <dbReference type="Proteomes" id="UP000199251"/>
    </source>
</evidence>
<dbReference type="Proteomes" id="UP000199251">
    <property type="component" value="Unassembled WGS sequence"/>
</dbReference>
<dbReference type="Pfam" id="PF17932">
    <property type="entry name" value="TetR_C_24"/>
    <property type="match status" value="1"/>
</dbReference>
<evidence type="ECO:0000256" key="1">
    <source>
        <dbReference type="ARBA" id="ARBA00011738"/>
    </source>
</evidence>
<dbReference type="PRINTS" id="PR00455">
    <property type="entry name" value="HTHTETR"/>
</dbReference>
<comment type="subunit">
    <text evidence="1">Homodimer.</text>
</comment>
<feature type="DNA-binding region" description="H-T-H motif" evidence="5">
    <location>
        <begin position="38"/>
        <end position="57"/>
    </location>
</feature>
<gene>
    <name evidence="8" type="ORF">BN1232_05979</name>
</gene>
<dbReference type="STRING" id="141349.BN1232_05979"/>
<dbReference type="GO" id="GO:0003700">
    <property type="term" value="F:DNA-binding transcription factor activity"/>
    <property type="evidence" value="ECO:0007669"/>
    <property type="project" value="TreeGrafter"/>
</dbReference>
<dbReference type="RefSeq" id="WP_090609792.1">
    <property type="nucleotide sequence ID" value="NZ_CTEE01000002.1"/>
</dbReference>
<evidence type="ECO:0000259" key="7">
    <source>
        <dbReference type="PROSITE" id="PS50977"/>
    </source>
</evidence>
<evidence type="ECO:0000256" key="6">
    <source>
        <dbReference type="SAM" id="MobiDB-lite"/>
    </source>
</evidence>
<proteinExistence type="predicted"/>
<dbReference type="Pfam" id="PF00440">
    <property type="entry name" value="TetR_N"/>
    <property type="match status" value="1"/>
</dbReference>
<dbReference type="FunFam" id="1.10.10.60:FF:000141">
    <property type="entry name" value="TetR family transcriptional regulator"/>
    <property type="match status" value="1"/>
</dbReference>
<dbReference type="PANTHER" id="PTHR30055:SF226">
    <property type="entry name" value="HTH-TYPE TRANSCRIPTIONAL REGULATOR PKSA"/>
    <property type="match status" value="1"/>
</dbReference>
<sequence length="271" mass="29852">MARSAPYPASLRKADAQRQRVLSESTEMFSRRGFRATSMSEIAAAVGLSKPTLYHYFRSKEELLVRLYSNMLDESLVMGEEIVAAADSPLAAIRNLIASRVAYTCRNRALLKVCFEEEHELPGELFTEVLQRRRAFEELFLAALREHLAQHPGVLVGMTPTVFMNMCLGAANWCYKWFRADGAASPDELGEQIARLLTTSLDPRSRTAQAGRADTTHPPSAADGTGVADRGIFGADTGDDTDHKGRSIPAYVYKKKPDGLGRQADGQRARG</sequence>
<keyword evidence="2" id="KW-0805">Transcription regulation</keyword>
<dbReference type="OrthoDB" id="3190535at2"/>
<organism evidence="8 9">
    <name type="scientific">Mycobacterium lentiflavum</name>
    <dbReference type="NCBI Taxonomy" id="141349"/>
    <lineage>
        <taxon>Bacteria</taxon>
        <taxon>Bacillati</taxon>
        <taxon>Actinomycetota</taxon>
        <taxon>Actinomycetes</taxon>
        <taxon>Mycobacteriales</taxon>
        <taxon>Mycobacteriaceae</taxon>
        <taxon>Mycobacterium</taxon>
        <taxon>Mycobacterium simiae complex</taxon>
    </lineage>
</organism>
<dbReference type="InterPro" id="IPR041490">
    <property type="entry name" value="KstR2_TetR_C"/>
</dbReference>
<dbReference type="EMBL" id="CTEE01000002">
    <property type="protein sequence ID" value="CQD23967.1"/>
    <property type="molecule type" value="Genomic_DNA"/>
</dbReference>
<dbReference type="SUPFAM" id="SSF48498">
    <property type="entry name" value="Tetracyclin repressor-like, C-terminal domain"/>
    <property type="match status" value="1"/>
</dbReference>
<feature type="compositionally biased region" description="Basic and acidic residues" evidence="6">
    <location>
        <begin position="255"/>
        <end position="271"/>
    </location>
</feature>
<dbReference type="Gene3D" id="1.10.10.60">
    <property type="entry name" value="Homeodomain-like"/>
    <property type="match status" value="1"/>
</dbReference>
<evidence type="ECO:0000256" key="3">
    <source>
        <dbReference type="ARBA" id="ARBA00023125"/>
    </source>
</evidence>
<feature type="region of interest" description="Disordered" evidence="6">
    <location>
        <begin position="200"/>
        <end position="271"/>
    </location>
</feature>
<dbReference type="InterPro" id="IPR023772">
    <property type="entry name" value="DNA-bd_HTH_TetR-type_CS"/>
</dbReference>
<dbReference type="PANTHER" id="PTHR30055">
    <property type="entry name" value="HTH-TYPE TRANSCRIPTIONAL REGULATOR RUTR"/>
    <property type="match status" value="1"/>
</dbReference>
<keyword evidence="3 5" id="KW-0238">DNA-binding</keyword>
<dbReference type="GO" id="GO:0000976">
    <property type="term" value="F:transcription cis-regulatory region binding"/>
    <property type="evidence" value="ECO:0007669"/>
    <property type="project" value="TreeGrafter"/>
</dbReference>
<evidence type="ECO:0000256" key="2">
    <source>
        <dbReference type="ARBA" id="ARBA00023015"/>
    </source>
</evidence>
<dbReference type="PROSITE" id="PS01081">
    <property type="entry name" value="HTH_TETR_1"/>
    <property type="match status" value="1"/>
</dbReference>
<name>A0A0E4H5H4_MYCLN</name>
<dbReference type="InterPro" id="IPR050109">
    <property type="entry name" value="HTH-type_TetR-like_transc_reg"/>
</dbReference>
<dbReference type="AlphaFoldDB" id="A0A0E4H5H4"/>
<dbReference type="GO" id="GO:0045892">
    <property type="term" value="P:negative regulation of DNA-templated transcription"/>
    <property type="evidence" value="ECO:0007669"/>
    <property type="project" value="UniProtKB-ARBA"/>
</dbReference>